<dbReference type="AlphaFoldDB" id="A0A1E5KW46"/>
<accession>A0A1E5KW46</accession>
<keyword evidence="5" id="KW-1185">Reference proteome</keyword>
<dbReference type="PANTHER" id="PTHR37815:SF3">
    <property type="entry name" value="UPF0397 PROTEIN SPR0429"/>
    <property type="match status" value="1"/>
</dbReference>
<dbReference type="GO" id="GO:0016020">
    <property type="term" value="C:membrane"/>
    <property type="evidence" value="ECO:0007669"/>
    <property type="project" value="InterPro"/>
</dbReference>
<name>A0A1E5KW46_9ENTE</name>
<proteinExistence type="predicted"/>
<evidence type="ECO:0000313" key="5">
    <source>
        <dbReference type="Proteomes" id="UP000095256"/>
    </source>
</evidence>
<dbReference type="Gene3D" id="1.10.1760.20">
    <property type="match status" value="1"/>
</dbReference>
<feature type="transmembrane region" description="Helical" evidence="3">
    <location>
        <begin position="152"/>
        <end position="169"/>
    </location>
</feature>
<keyword evidence="3" id="KW-0472">Membrane</keyword>
<sequence length="180" mass="19005">MTKNNSTRSVILVGLFAALTILGTMIKIPMPTGDFIHLGNSVVLLAVLLLGYKKGALAGGVGFAIFDVLNGFAAEAPYFLIESFVVGGAATIAVMAFHRNLDSVWKITVIAICAGITKLLMTQTKNTLFNLAAGADFQAAFFGAFAKIPATAINVIGTIIIVSLAYFPLKKAMDVTFNKQ</sequence>
<feature type="transmembrane region" description="Helical" evidence="3">
    <location>
        <begin position="12"/>
        <end position="30"/>
    </location>
</feature>
<dbReference type="InterPro" id="IPR009825">
    <property type="entry name" value="ECF_substrate-spec-like"/>
</dbReference>
<evidence type="ECO:0000256" key="1">
    <source>
        <dbReference type="ARBA" id="ARBA00022692"/>
    </source>
</evidence>
<evidence type="ECO:0000256" key="2">
    <source>
        <dbReference type="ARBA" id="ARBA00022989"/>
    </source>
</evidence>
<dbReference type="STRING" id="762845.BCR26_14625"/>
<dbReference type="Proteomes" id="UP000095256">
    <property type="component" value="Unassembled WGS sequence"/>
</dbReference>
<keyword evidence="1 3" id="KW-0812">Transmembrane</keyword>
<protein>
    <recommendedName>
        <fullName evidence="6">ECF transporter S component</fullName>
    </recommendedName>
</protein>
<evidence type="ECO:0008006" key="6">
    <source>
        <dbReference type="Google" id="ProtNLM"/>
    </source>
</evidence>
<dbReference type="Pfam" id="PF07155">
    <property type="entry name" value="ECF-ribofla_trS"/>
    <property type="match status" value="1"/>
</dbReference>
<dbReference type="PANTHER" id="PTHR37815">
    <property type="entry name" value="UPF0397 PROTEIN BC_2624-RELATED"/>
    <property type="match status" value="1"/>
</dbReference>
<organism evidence="4 5">
    <name type="scientific">Enterococcus rivorum</name>
    <dbReference type="NCBI Taxonomy" id="762845"/>
    <lineage>
        <taxon>Bacteria</taxon>
        <taxon>Bacillati</taxon>
        <taxon>Bacillota</taxon>
        <taxon>Bacilli</taxon>
        <taxon>Lactobacillales</taxon>
        <taxon>Enterococcaceae</taxon>
        <taxon>Enterococcus</taxon>
    </lineage>
</organism>
<evidence type="ECO:0000256" key="3">
    <source>
        <dbReference type="SAM" id="Phobius"/>
    </source>
</evidence>
<evidence type="ECO:0000313" key="4">
    <source>
        <dbReference type="EMBL" id="OEH82090.1"/>
    </source>
</evidence>
<dbReference type="EMBL" id="MIEK01000029">
    <property type="protein sequence ID" value="OEH82090.1"/>
    <property type="molecule type" value="Genomic_DNA"/>
</dbReference>
<comment type="caution">
    <text evidence="4">The sequence shown here is derived from an EMBL/GenBank/DDBJ whole genome shotgun (WGS) entry which is preliminary data.</text>
</comment>
<feature type="transmembrane region" description="Helical" evidence="3">
    <location>
        <begin position="78"/>
        <end position="97"/>
    </location>
</feature>
<reference evidence="4 5" key="1">
    <citation type="submission" date="2016-09" db="EMBL/GenBank/DDBJ databases">
        <authorList>
            <person name="Capua I."/>
            <person name="De Benedictis P."/>
            <person name="Joannis T."/>
            <person name="Lombin L.H."/>
            <person name="Cattoli G."/>
        </authorList>
    </citation>
    <scope>NUCLEOTIDE SEQUENCE [LARGE SCALE GENOMIC DNA]</scope>
    <source>
        <strain evidence="4 5">LMG 25899</strain>
    </source>
</reference>
<keyword evidence="2 3" id="KW-1133">Transmembrane helix</keyword>
<gene>
    <name evidence="4" type="ORF">BCR26_14625</name>
</gene>
<dbReference type="OrthoDB" id="2988652at2"/>
<feature type="transmembrane region" description="Helical" evidence="3">
    <location>
        <begin position="42"/>
        <end position="66"/>
    </location>
</feature>
<dbReference type="RefSeq" id="WP_069698950.1">
    <property type="nucleotide sequence ID" value="NZ_JAGGMA010000034.1"/>
</dbReference>